<proteinExistence type="predicted"/>
<dbReference type="EMBL" id="CM008047">
    <property type="protein sequence ID" value="PVH63482.1"/>
    <property type="molecule type" value="Genomic_DNA"/>
</dbReference>
<sequence>MKDKSCHQQRSQGTSWLCSSPSSRCKNTWKKYRNCKPQRILAYRNLSSPGSSLILAPLVVTV</sequence>
<name>A0A2T8KMV3_9POAL</name>
<feature type="compositionally biased region" description="Polar residues" evidence="1">
    <location>
        <begin position="8"/>
        <end position="22"/>
    </location>
</feature>
<feature type="region of interest" description="Disordered" evidence="1">
    <location>
        <begin position="1"/>
        <end position="22"/>
    </location>
</feature>
<reference evidence="2" key="1">
    <citation type="submission" date="2018-04" db="EMBL/GenBank/DDBJ databases">
        <title>WGS assembly of Panicum hallii.</title>
        <authorList>
            <person name="Lovell J."/>
            <person name="Jenkins J."/>
            <person name="Lowry D."/>
            <person name="Mamidi S."/>
            <person name="Sreedasyam A."/>
            <person name="Weng X."/>
            <person name="Barry K."/>
            <person name="Bonette J."/>
            <person name="Campitelli B."/>
            <person name="Daum C."/>
            <person name="Gordon S."/>
            <person name="Gould B."/>
            <person name="Lipzen A."/>
            <person name="Macqueen A."/>
            <person name="Palacio-Mejia J."/>
            <person name="Plott C."/>
            <person name="Shakirov E."/>
            <person name="Shu S."/>
            <person name="Yoshinaga Y."/>
            <person name="Zane M."/>
            <person name="Rokhsar D."/>
            <person name="Grimwood J."/>
            <person name="Schmutz J."/>
            <person name="Juenger T."/>
        </authorList>
    </citation>
    <scope>NUCLEOTIDE SEQUENCE [LARGE SCALE GENOMIC DNA]</scope>
    <source>
        <strain evidence="2">FIL2</strain>
    </source>
</reference>
<dbReference type="AlphaFoldDB" id="A0A2T8KMV3"/>
<dbReference type="Proteomes" id="UP000243499">
    <property type="component" value="Chromosome 2"/>
</dbReference>
<evidence type="ECO:0000256" key="1">
    <source>
        <dbReference type="SAM" id="MobiDB-lite"/>
    </source>
</evidence>
<evidence type="ECO:0000313" key="2">
    <source>
        <dbReference type="EMBL" id="PVH63482.1"/>
    </source>
</evidence>
<gene>
    <name evidence="2" type="ORF">PAHAL_2G040200</name>
</gene>
<organism evidence="2">
    <name type="scientific">Panicum hallii</name>
    <dbReference type="NCBI Taxonomy" id="206008"/>
    <lineage>
        <taxon>Eukaryota</taxon>
        <taxon>Viridiplantae</taxon>
        <taxon>Streptophyta</taxon>
        <taxon>Embryophyta</taxon>
        <taxon>Tracheophyta</taxon>
        <taxon>Spermatophyta</taxon>
        <taxon>Magnoliopsida</taxon>
        <taxon>Liliopsida</taxon>
        <taxon>Poales</taxon>
        <taxon>Poaceae</taxon>
        <taxon>PACMAD clade</taxon>
        <taxon>Panicoideae</taxon>
        <taxon>Panicodae</taxon>
        <taxon>Paniceae</taxon>
        <taxon>Panicinae</taxon>
        <taxon>Panicum</taxon>
        <taxon>Panicum sect. Panicum</taxon>
    </lineage>
</organism>
<accession>A0A2T8KMV3</accession>
<protein>
    <submittedName>
        <fullName evidence="2">Uncharacterized protein</fullName>
    </submittedName>
</protein>
<dbReference type="Gramene" id="PVH63482">
    <property type="protein sequence ID" value="PVH63482"/>
    <property type="gene ID" value="PAHAL_2G040200"/>
</dbReference>